<dbReference type="InterPro" id="IPR036610">
    <property type="entry name" value="PEBP-like_sf"/>
</dbReference>
<dbReference type="CDD" id="cd00866">
    <property type="entry name" value="PEBP_euk"/>
    <property type="match status" value="1"/>
</dbReference>
<dbReference type="PANTHER" id="PTHR11362:SF44">
    <property type="entry name" value="PHOSPHATIDYLETHANOLAMINE-BINDING PROTEIN"/>
    <property type="match status" value="1"/>
</dbReference>
<dbReference type="InterPro" id="IPR035810">
    <property type="entry name" value="PEBP_euk"/>
</dbReference>
<proteinExistence type="predicted"/>
<dbReference type="PANTHER" id="PTHR11362">
    <property type="entry name" value="PHOSPHATIDYLETHANOLAMINE-BINDING PROTEIN"/>
    <property type="match status" value="1"/>
</dbReference>
<protein>
    <recommendedName>
        <fullName evidence="3">Phosphatidylethanolamine-binding protein</fullName>
    </recommendedName>
</protein>
<dbReference type="InterPro" id="IPR008914">
    <property type="entry name" value="PEBP"/>
</dbReference>
<evidence type="ECO:0000313" key="2">
    <source>
        <dbReference type="Proteomes" id="UP000030764"/>
    </source>
</evidence>
<dbReference type="AlphaFoldDB" id="A0A085MP58"/>
<dbReference type="Pfam" id="PF01161">
    <property type="entry name" value="PBP"/>
    <property type="match status" value="1"/>
</dbReference>
<accession>A0A085MP58</accession>
<evidence type="ECO:0000313" key="1">
    <source>
        <dbReference type="EMBL" id="KFD59004.1"/>
    </source>
</evidence>
<dbReference type="Proteomes" id="UP000030764">
    <property type="component" value="Unassembled WGS sequence"/>
</dbReference>
<dbReference type="EMBL" id="KL363182">
    <property type="protein sequence ID" value="KFD59004.1"/>
    <property type="molecule type" value="Genomic_DNA"/>
</dbReference>
<dbReference type="SUPFAM" id="SSF49777">
    <property type="entry name" value="PEBP-like"/>
    <property type="match status" value="1"/>
</dbReference>
<name>A0A085MP58_9BILA</name>
<reference evidence="1 2" key="1">
    <citation type="journal article" date="2014" name="Nat. Genet.">
        <title>Genome and transcriptome of the porcine whipworm Trichuris suis.</title>
        <authorList>
            <person name="Jex A.R."/>
            <person name="Nejsum P."/>
            <person name="Schwarz E.M."/>
            <person name="Hu L."/>
            <person name="Young N.D."/>
            <person name="Hall R.S."/>
            <person name="Korhonen P.K."/>
            <person name="Liao S."/>
            <person name="Thamsborg S."/>
            <person name="Xia J."/>
            <person name="Xu P."/>
            <person name="Wang S."/>
            <person name="Scheerlinck J.P."/>
            <person name="Hofmann A."/>
            <person name="Sternberg P.W."/>
            <person name="Wang J."/>
            <person name="Gasser R.B."/>
        </authorList>
    </citation>
    <scope>NUCLEOTIDE SEQUENCE [LARGE SCALE GENOMIC DNA]</scope>
    <source>
        <strain evidence="1">DCEP-RM93M</strain>
    </source>
</reference>
<sequence>MTEEVGGKFQEAGIVPDVIDSPPPAKLEVTYSGKPTVNPGDEMHTLDVRHAPRICYPGREGHYYSLLMIDPDNLSRENPCQAEWIQWIVLNIPHDAIAAGMMSKHLVGYMVPGPQPRTGDKTFRCLRCSVYKSSYATTVAGLHRFTFLLFEHAGRKLNQPAIKSRAKFKTREFMAKHKLGKEQSHIAMSKHPNLGPPVAGNYFVAQHSG</sequence>
<dbReference type="Gene3D" id="3.90.280.10">
    <property type="entry name" value="PEBP-like"/>
    <property type="match status" value="1"/>
</dbReference>
<evidence type="ECO:0008006" key="3">
    <source>
        <dbReference type="Google" id="ProtNLM"/>
    </source>
</evidence>
<keyword evidence="2" id="KW-1185">Reference proteome</keyword>
<organism evidence="1 2">
    <name type="scientific">Trichuris suis</name>
    <name type="common">pig whipworm</name>
    <dbReference type="NCBI Taxonomy" id="68888"/>
    <lineage>
        <taxon>Eukaryota</taxon>
        <taxon>Metazoa</taxon>
        <taxon>Ecdysozoa</taxon>
        <taxon>Nematoda</taxon>
        <taxon>Enoplea</taxon>
        <taxon>Dorylaimia</taxon>
        <taxon>Trichinellida</taxon>
        <taxon>Trichuridae</taxon>
        <taxon>Trichuris</taxon>
    </lineage>
</organism>
<gene>
    <name evidence="1" type="ORF">M513_00167</name>
</gene>